<sequence>VTVDRRQSCNIRFVGYFVNKEGVKIPFDITKYFEYEAYEWSIYTARGSF</sequence>
<proteinExistence type="predicted"/>
<name>X1GGB1_9ZZZZ</name>
<evidence type="ECO:0000313" key="1">
    <source>
        <dbReference type="EMBL" id="GAH40639.1"/>
    </source>
</evidence>
<protein>
    <submittedName>
        <fullName evidence="1">Uncharacterized protein</fullName>
    </submittedName>
</protein>
<dbReference type="EMBL" id="BARU01011057">
    <property type="protein sequence ID" value="GAH40639.1"/>
    <property type="molecule type" value="Genomic_DNA"/>
</dbReference>
<accession>X1GGB1</accession>
<organism evidence="1">
    <name type="scientific">marine sediment metagenome</name>
    <dbReference type="NCBI Taxonomy" id="412755"/>
    <lineage>
        <taxon>unclassified sequences</taxon>
        <taxon>metagenomes</taxon>
        <taxon>ecological metagenomes</taxon>
    </lineage>
</organism>
<dbReference type="AlphaFoldDB" id="X1GGB1"/>
<feature type="non-terminal residue" evidence="1">
    <location>
        <position position="1"/>
    </location>
</feature>
<gene>
    <name evidence="1" type="ORF">S03H2_20873</name>
</gene>
<comment type="caution">
    <text evidence="1">The sequence shown here is derived from an EMBL/GenBank/DDBJ whole genome shotgun (WGS) entry which is preliminary data.</text>
</comment>
<reference evidence="1" key="1">
    <citation type="journal article" date="2014" name="Front. Microbiol.">
        <title>High frequency of phylogenetically diverse reductive dehalogenase-homologous genes in deep subseafloor sedimentary metagenomes.</title>
        <authorList>
            <person name="Kawai M."/>
            <person name="Futagami T."/>
            <person name="Toyoda A."/>
            <person name="Takaki Y."/>
            <person name="Nishi S."/>
            <person name="Hori S."/>
            <person name="Arai W."/>
            <person name="Tsubouchi T."/>
            <person name="Morono Y."/>
            <person name="Uchiyama I."/>
            <person name="Ito T."/>
            <person name="Fujiyama A."/>
            <person name="Inagaki F."/>
            <person name="Takami H."/>
        </authorList>
    </citation>
    <scope>NUCLEOTIDE SEQUENCE</scope>
    <source>
        <strain evidence="1">Expedition CK06-06</strain>
    </source>
</reference>